<protein>
    <submittedName>
        <fullName evidence="1">Uncharacterized protein</fullName>
    </submittedName>
</protein>
<dbReference type="HOGENOM" id="CLU_1495897_0_0_1"/>
<organism evidence="1 2">
    <name type="scientific">Aureobasidium subglaciale (strain EXF-2481)</name>
    <name type="common">Aureobasidium pullulans var. subglaciale</name>
    <dbReference type="NCBI Taxonomy" id="1043005"/>
    <lineage>
        <taxon>Eukaryota</taxon>
        <taxon>Fungi</taxon>
        <taxon>Dikarya</taxon>
        <taxon>Ascomycota</taxon>
        <taxon>Pezizomycotina</taxon>
        <taxon>Dothideomycetes</taxon>
        <taxon>Dothideomycetidae</taxon>
        <taxon>Dothideales</taxon>
        <taxon>Saccotheciaceae</taxon>
        <taxon>Aureobasidium</taxon>
    </lineage>
</organism>
<evidence type="ECO:0000313" key="2">
    <source>
        <dbReference type="Proteomes" id="UP000030641"/>
    </source>
</evidence>
<accession>A0A074Z140</accession>
<dbReference type="Proteomes" id="UP000030641">
    <property type="component" value="Unassembled WGS sequence"/>
</dbReference>
<name>A0A074Z140_AURSE</name>
<evidence type="ECO:0000313" key="1">
    <source>
        <dbReference type="EMBL" id="KER00078.1"/>
    </source>
</evidence>
<proteinExistence type="predicted"/>
<dbReference type="AlphaFoldDB" id="A0A074Z140"/>
<dbReference type="EMBL" id="KL584749">
    <property type="protein sequence ID" value="KER00078.1"/>
    <property type="molecule type" value="Genomic_DNA"/>
</dbReference>
<dbReference type="OrthoDB" id="3872360at2759"/>
<dbReference type="InParanoid" id="A0A074Z140"/>
<keyword evidence="2" id="KW-1185">Reference proteome</keyword>
<sequence length="180" mass="20189">MDTPAPDEDRHRKRLLECFSSDSDHEDSMPARCWYESVNDRVAKGFQGLNIYILSIDQLALINRLSEDKLFLVLEDCCHQGQAVCFAQAANMSALQSKLVAQNHTKSALQNGIVAREAEISARDATIATHYDKIVAQKDMISEQRDMISSLDDTIASLREKIGVLQVKENARKSGSSWFK</sequence>
<gene>
    <name evidence="1" type="ORF">AUEXF2481DRAFT_42</name>
</gene>
<dbReference type="RefSeq" id="XP_013348535.1">
    <property type="nucleotide sequence ID" value="XM_013493081.1"/>
</dbReference>
<reference evidence="1 2" key="1">
    <citation type="journal article" date="2014" name="BMC Genomics">
        <title>Genome sequencing of four Aureobasidium pullulans varieties: biotechnological potential, stress tolerance, and description of new species.</title>
        <authorList>
            <person name="Gostin Ar C."/>
            <person name="Ohm R.A."/>
            <person name="Kogej T."/>
            <person name="Sonjak S."/>
            <person name="Turk M."/>
            <person name="Zajc J."/>
            <person name="Zalar P."/>
            <person name="Grube M."/>
            <person name="Sun H."/>
            <person name="Han J."/>
            <person name="Sharma A."/>
            <person name="Chiniquy J."/>
            <person name="Ngan C.Y."/>
            <person name="Lipzen A."/>
            <person name="Barry K."/>
            <person name="Grigoriev I.V."/>
            <person name="Gunde-Cimerman N."/>
        </authorList>
    </citation>
    <scope>NUCLEOTIDE SEQUENCE [LARGE SCALE GENOMIC DNA]</scope>
    <source>
        <strain evidence="1 2">EXF-2481</strain>
    </source>
</reference>
<dbReference type="GeneID" id="25367026"/>